<dbReference type="InterPro" id="IPR041698">
    <property type="entry name" value="Methyltransf_25"/>
</dbReference>
<dbReference type="PANTHER" id="PTHR43861">
    <property type="entry name" value="TRANS-ACONITATE 2-METHYLTRANSFERASE-RELATED"/>
    <property type="match status" value="1"/>
</dbReference>
<evidence type="ECO:0000313" key="3">
    <source>
        <dbReference type="EMBL" id="RUR72803.1"/>
    </source>
</evidence>
<organism evidence="3 4">
    <name type="scientific">Chlorogloeopsis fritschii PCC 6912</name>
    <dbReference type="NCBI Taxonomy" id="211165"/>
    <lineage>
        <taxon>Bacteria</taxon>
        <taxon>Bacillati</taxon>
        <taxon>Cyanobacteriota</taxon>
        <taxon>Cyanophyceae</taxon>
        <taxon>Nostocales</taxon>
        <taxon>Chlorogloeopsidaceae</taxon>
        <taxon>Chlorogloeopsis</taxon>
    </lineage>
</organism>
<accession>A0A3S0XLK9</accession>
<dbReference type="AlphaFoldDB" id="A0A3S0XLK9"/>
<dbReference type="CDD" id="cd02440">
    <property type="entry name" value="AdoMet_MTases"/>
    <property type="match status" value="1"/>
</dbReference>
<name>A0A3S0XLK9_CHLFR</name>
<dbReference type="EMBL" id="RSCJ01000042">
    <property type="protein sequence ID" value="RUR72803.1"/>
    <property type="molecule type" value="Genomic_DNA"/>
</dbReference>
<comment type="caution">
    <text evidence="3">The sequence shown here is derived from an EMBL/GenBank/DDBJ whole genome shotgun (WGS) entry which is preliminary data.</text>
</comment>
<gene>
    <name evidence="3" type="ORF">PCC6912_60740</name>
</gene>
<feature type="domain" description="Methyltransferase" evidence="2">
    <location>
        <begin position="60"/>
        <end position="151"/>
    </location>
</feature>
<dbReference type="InterPro" id="IPR029063">
    <property type="entry name" value="SAM-dependent_MTases_sf"/>
</dbReference>
<dbReference type="STRING" id="211165.GCA_000317285_04656"/>
<dbReference type="SUPFAM" id="SSF53335">
    <property type="entry name" value="S-adenosyl-L-methionine-dependent methyltransferases"/>
    <property type="match status" value="1"/>
</dbReference>
<evidence type="ECO:0000256" key="1">
    <source>
        <dbReference type="ARBA" id="ARBA00022679"/>
    </source>
</evidence>
<dbReference type="PANTHER" id="PTHR43861:SF3">
    <property type="entry name" value="PUTATIVE (AFU_ORTHOLOGUE AFUA_2G14390)-RELATED"/>
    <property type="match status" value="1"/>
</dbReference>
<dbReference type="Pfam" id="PF13649">
    <property type="entry name" value="Methyltransf_25"/>
    <property type="match status" value="1"/>
</dbReference>
<evidence type="ECO:0000259" key="2">
    <source>
        <dbReference type="Pfam" id="PF13649"/>
    </source>
</evidence>
<dbReference type="Gene3D" id="3.40.50.150">
    <property type="entry name" value="Vaccinia Virus protein VP39"/>
    <property type="match status" value="1"/>
</dbReference>
<dbReference type="Proteomes" id="UP000268857">
    <property type="component" value="Unassembled WGS sequence"/>
</dbReference>
<proteinExistence type="predicted"/>
<protein>
    <recommendedName>
        <fullName evidence="2">Methyltransferase domain-containing protein</fullName>
    </recommendedName>
</protein>
<evidence type="ECO:0000313" key="4">
    <source>
        <dbReference type="Proteomes" id="UP000268857"/>
    </source>
</evidence>
<dbReference type="GO" id="GO:0016740">
    <property type="term" value="F:transferase activity"/>
    <property type="evidence" value="ECO:0007669"/>
    <property type="project" value="UniProtKB-KW"/>
</dbReference>
<dbReference type="OrthoDB" id="3568407at2"/>
<reference evidence="3 4" key="1">
    <citation type="journal article" date="2019" name="Genome Biol. Evol.">
        <title>Day and night: Metabolic profiles and evolutionary relationships of six axenic non-marine cyanobacteria.</title>
        <authorList>
            <person name="Will S.E."/>
            <person name="Henke P."/>
            <person name="Boedeker C."/>
            <person name="Huang S."/>
            <person name="Brinkmann H."/>
            <person name="Rohde M."/>
            <person name="Jarek M."/>
            <person name="Friedl T."/>
            <person name="Seufert S."/>
            <person name="Schumacher M."/>
            <person name="Overmann J."/>
            <person name="Neumann-Schaal M."/>
            <person name="Petersen J."/>
        </authorList>
    </citation>
    <scope>NUCLEOTIDE SEQUENCE [LARGE SCALE GENOMIC DNA]</scope>
    <source>
        <strain evidence="3 4">PCC 6912</strain>
    </source>
</reference>
<keyword evidence="1" id="KW-0808">Transferase</keyword>
<sequence>MRSEILQEQIQYYRERASEYDEWFFRQGRYDRGEDHRQQWFSEVSQVEVALRSAAPSGNILELACGTGLWTQHLAPFATHLTAVDASPEVIALNQQRVGSASVEYIVADLFNWIPKQQFDFVFFGFWLSHVPMEQFAPFWQMVKGALKPNGRVFFVDSLFTQESTARNHAPLNQQGYSERKLNDGRTYRVIKIFHESTQLQESLQSLGWLGHVHCTENYFLHGLFCRSPHNNSNAADG</sequence>
<keyword evidence="4" id="KW-1185">Reference proteome</keyword>
<dbReference type="RefSeq" id="WP_016874784.1">
    <property type="nucleotide sequence ID" value="NZ_AJLN01000114.1"/>
</dbReference>